<gene>
    <name evidence="1" type="ORF">UFOVP1361_31</name>
</gene>
<proteinExistence type="predicted"/>
<protein>
    <submittedName>
        <fullName evidence="1">Uncharacterized protein</fullName>
    </submittedName>
</protein>
<organism evidence="1">
    <name type="scientific">uncultured Caudovirales phage</name>
    <dbReference type="NCBI Taxonomy" id="2100421"/>
    <lineage>
        <taxon>Viruses</taxon>
        <taxon>Duplodnaviria</taxon>
        <taxon>Heunggongvirae</taxon>
        <taxon>Uroviricota</taxon>
        <taxon>Caudoviricetes</taxon>
        <taxon>Peduoviridae</taxon>
        <taxon>Maltschvirus</taxon>
        <taxon>Maltschvirus maltsch</taxon>
    </lineage>
</organism>
<evidence type="ECO:0000313" key="1">
    <source>
        <dbReference type="EMBL" id="CAB4202035.1"/>
    </source>
</evidence>
<dbReference type="EMBL" id="LR797308">
    <property type="protein sequence ID" value="CAB4202035.1"/>
    <property type="molecule type" value="Genomic_DNA"/>
</dbReference>
<accession>A0A6J5S1C0</accession>
<reference evidence="1" key="1">
    <citation type="submission" date="2020-05" db="EMBL/GenBank/DDBJ databases">
        <authorList>
            <person name="Chiriac C."/>
            <person name="Salcher M."/>
            <person name="Ghai R."/>
            <person name="Kavagutti S V."/>
        </authorList>
    </citation>
    <scope>NUCLEOTIDE SEQUENCE</scope>
</reference>
<name>A0A6J5S1C0_9CAUD</name>
<sequence>MNIDKLVTLKELSEIYPKNFPKFRVKYLCAHRKKNGFDTCLRFIGCKLYVNLDDLEKWVESRRFLTMKDIKKIQNCS</sequence>